<dbReference type="PROSITE" id="PS50157">
    <property type="entry name" value="ZINC_FINGER_C2H2_2"/>
    <property type="match status" value="1"/>
</dbReference>
<evidence type="ECO:0000256" key="5">
    <source>
        <dbReference type="ARBA" id="ARBA00023242"/>
    </source>
</evidence>
<reference evidence="10" key="1">
    <citation type="submission" date="2021-03" db="EMBL/GenBank/DDBJ databases">
        <authorList>
            <person name="Tagirdzhanova G."/>
        </authorList>
    </citation>
    <scope>NUCLEOTIDE SEQUENCE</scope>
</reference>
<name>A0A8H3IIB6_9LECA</name>
<evidence type="ECO:0000256" key="4">
    <source>
        <dbReference type="ARBA" id="ARBA00022833"/>
    </source>
</evidence>
<dbReference type="PANTHER" id="PTHR23215:SF0">
    <property type="entry name" value="BUB3-INTERACTING AND GLEBS MOTIF-CONTAINING PROTEIN ZNF207"/>
    <property type="match status" value="1"/>
</dbReference>
<keyword evidence="3 6" id="KW-0863">Zinc-finger</keyword>
<dbReference type="EMBL" id="CAJPDQ010000015">
    <property type="protein sequence ID" value="CAF9919823.1"/>
    <property type="molecule type" value="Genomic_DNA"/>
</dbReference>
<dbReference type="SMART" id="SM00355">
    <property type="entry name" value="ZnF_C2H2"/>
    <property type="match status" value="2"/>
</dbReference>
<evidence type="ECO:0000256" key="3">
    <source>
        <dbReference type="ARBA" id="ARBA00022771"/>
    </source>
</evidence>
<organism evidence="10 11">
    <name type="scientific">Gomphillus americanus</name>
    <dbReference type="NCBI Taxonomy" id="1940652"/>
    <lineage>
        <taxon>Eukaryota</taxon>
        <taxon>Fungi</taxon>
        <taxon>Dikarya</taxon>
        <taxon>Ascomycota</taxon>
        <taxon>Pezizomycotina</taxon>
        <taxon>Lecanoromycetes</taxon>
        <taxon>OSLEUM clade</taxon>
        <taxon>Ostropomycetidae</taxon>
        <taxon>Ostropales</taxon>
        <taxon>Graphidaceae</taxon>
        <taxon>Gomphilloideae</taxon>
        <taxon>Gomphillus</taxon>
    </lineage>
</organism>
<comment type="subcellular location">
    <subcellularLocation>
        <location evidence="1">Nucleus</location>
    </subcellularLocation>
</comment>
<evidence type="ECO:0000256" key="2">
    <source>
        <dbReference type="ARBA" id="ARBA00022723"/>
    </source>
</evidence>
<dbReference type="SUPFAM" id="SSF57667">
    <property type="entry name" value="beta-beta-alpha zinc fingers"/>
    <property type="match status" value="1"/>
</dbReference>
<proteinExistence type="predicted"/>
<evidence type="ECO:0000313" key="11">
    <source>
        <dbReference type="Proteomes" id="UP000664169"/>
    </source>
</evidence>
<evidence type="ECO:0000259" key="8">
    <source>
        <dbReference type="PROSITE" id="PS50157"/>
    </source>
</evidence>
<dbReference type="GO" id="GO:0008270">
    <property type="term" value="F:zinc ion binding"/>
    <property type="evidence" value="ECO:0007669"/>
    <property type="project" value="UniProtKB-KW"/>
</dbReference>
<keyword evidence="11" id="KW-1185">Reference proteome</keyword>
<dbReference type="GO" id="GO:0003677">
    <property type="term" value="F:DNA binding"/>
    <property type="evidence" value="ECO:0007669"/>
    <property type="project" value="InterPro"/>
</dbReference>
<dbReference type="Gene3D" id="3.30.160.60">
    <property type="entry name" value="Classic Zinc Finger"/>
    <property type="match status" value="1"/>
</dbReference>
<dbReference type="Proteomes" id="UP000664169">
    <property type="component" value="Unassembled WGS sequence"/>
</dbReference>
<dbReference type="PROSITE" id="PS00028">
    <property type="entry name" value="ZINC_FINGER_C2H2_1"/>
    <property type="match status" value="1"/>
</dbReference>
<sequence length="432" mass="46671">MGKKKRSQPDLEEILQRPWCYYCERDFDDLKILINHQKAKHFKCDRCGRRLNTAGGLSVHMTQVHKESLTTIENALPNRAGLEVEIFGMEGIPEDVVIAHRQRVATQFVQAGNQPMNHNVNPATAGINSAKKPRLEAGSDLKKRLAEHKAKKAAVEEAAATDTASPVVDTPVGQPQSYPPPVFTPPQLLPGFAGPPGPTGLMNMGGPAFNGYAPPYGQAPTPFQAPSFTSPPVPFGQQPFEAPPFQVPQNAYAPPSQYQTGLPNIPSRPFGANLPDALHQVSSAPPPSMLQTPRPNSLPSAPGLPQRPSFGAPSVNAFQLQQMHQGHIPNSSLPYADQPKPTNGIPALASNVIPATVSQPPQPSVQLQTSTEIPKEEAKPAESSIEKRSKKDKDKDIKLVYSDNDISPEEKLSKLARYAFHPVRQEAATAGA</sequence>
<evidence type="ECO:0000313" key="10">
    <source>
        <dbReference type="EMBL" id="CAF9919823.1"/>
    </source>
</evidence>
<feature type="region of interest" description="Disordered" evidence="7">
    <location>
        <begin position="248"/>
        <end position="312"/>
    </location>
</feature>
<comment type="caution">
    <text evidence="10">The sequence shown here is derived from an EMBL/GenBank/DDBJ whole genome shotgun (WGS) entry which is preliminary data.</text>
</comment>
<feature type="compositionally biased region" description="Low complexity" evidence="7">
    <location>
        <begin position="356"/>
        <end position="371"/>
    </location>
</feature>
<keyword evidence="5" id="KW-0539">Nucleus</keyword>
<evidence type="ECO:0008006" key="12">
    <source>
        <dbReference type="Google" id="ProtNLM"/>
    </source>
</evidence>
<feature type="compositionally biased region" description="Basic and acidic residues" evidence="7">
    <location>
        <begin position="373"/>
        <end position="395"/>
    </location>
</feature>
<keyword evidence="4" id="KW-0862">Zinc</keyword>
<feature type="compositionally biased region" description="Polar residues" evidence="7">
    <location>
        <begin position="289"/>
        <end position="299"/>
    </location>
</feature>
<evidence type="ECO:0000259" key="9">
    <source>
        <dbReference type="PROSITE" id="PS50808"/>
    </source>
</evidence>
<evidence type="ECO:0000256" key="6">
    <source>
        <dbReference type="PROSITE-ProRule" id="PRU00042"/>
    </source>
</evidence>
<accession>A0A8H3IIB6</accession>
<keyword evidence="2" id="KW-0479">Metal-binding</keyword>
<feature type="domain" description="BED-type" evidence="9">
    <location>
        <begin position="13"/>
        <end position="72"/>
    </location>
</feature>
<dbReference type="PROSITE" id="PS50808">
    <property type="entry name" value="ZF_BED"/>
    <property type="match status" value="1"/>
</dbReference>
<feature type="region of interest" description="Disordered" evidence="7">
    <location>
        <begin position="355"/>
        <end position="395"/>
    </location>
</feature>
<feature type="domain" description="C2H2-type" evidence="8">
    <location>
        <begin position="42"/>
        <end position="70"/>
    </location>
</feature>
<dbReference type="FunFam" id="3.30.160.60:FF:000354">
    <property type="entry name" value="C2H2 finger domain-containing protein"/>
    <property type="match status" value="1"/>
</dbReference>
<dbReference type="GO" id="GO:0005634">
    <property type="term" value="C:nucleus"/>
    <property type="evidence" value="ECO:0007669"/>
    <property type="project" value="UniProtKB-SubCell"/>
</dbReference>
<dbReference type="CDD" id="cd20908">
    <property type="entry name" value="SUF4-like"/>
    <property type="match status" value="1"/>
</dbReference>
<dbReference type="InterPro" id="IPR036236">
    <property type="entry name" value="Znf_C2H2_sf"/>
</dbReference>
<dbReference type="AlphaFoldDB" id="A0A8H3IIB6"/>
<gene>
    <name evidence="10" type="ORF">GOMPHAMPRED_001885</name>
</gene>
<dbReference type="OrthoDB" id="1306014at2759"/>
<dbReference type="PANTHER" id="PTHR23215">
    <property type="entry name" value="ZINC FINGER PROTEIN 207"/>
    <property type="match status" value="1"/>
</dbReference>
<dbReference type="InterPro" id="IPR003656">
    <property type="entry name" value="Znf_BED"/>
</dbReference>
<evidence type="ECO:0000256" key="7">
    <source>
        <dbReference type="SAM" id="MobiDB-lite"/>
    </source>
</evidence>
<dbReference type="InterPro" id="IPR013087">
    <property type="entry name" value="Znf_C2H2_type"/>
</dbReference>
<evidence type="ECO:0000256" key="1">
    <source>
        <dbReference type="ARBA" id="ARBA00004123"/>
    </source>
</evidence>
<protein>
    <recommendedName>
        <fullName evidence="12">Zinc finger protein 207</fullName>
    </recommendedName>
</protein>